<name>A0A6B8M8P3_9HYPH</name>
<evidence type="ECO:0000313" key="4">
    <source>
        <dbReference type="Proteomes" id="UP000422569"/>
    </source>
</evidence>
<reference evidence="3 4" key="1">
    <citation type="submission" date="2019-09" db="EMBL/GenBank/DDBJ databases">
        <title>Isolation and complete genome sequencing of Methylocystis species.</title>
        <authorList>
            <person name="Rumah B.L."/>
            <person name="Stead C.E."/>
            <person name="Stevens B.C."/>
            <person name="Minton N.P."/>
            <person name="Grosse-Honebrink A."/>
            <person name="Zhang Y."/>
        </authorList>
    </citation>
    <scope>NUCLEOTIDE SEQUENCE [LARGE SCALE GENOMIC DNA]</scope>
    <source>
        <strain evidence="3 4">BRCS2</strain>
    </source>
</reference>
<protein>
    <submittedName>
        <fullName evidence="3">Pilus assembly protein</fullName>
    </submittedName>
</protein>
<keyword evidence="1" id="KW-0812">Transmembrane</keyword>
<dbReference type="AlphaFoldDB" id="A0A6B8M8P3"/>
<dbReference type="EMBL" id="CP044331">
    <property type="protein sequence ID" value="QGM99151.1"/>
    <property type="molecule type" value="Genomic_DNA"/>
</dbReference>
<dbReference type="Proteomes" id="UP000422569">
    <property type="component" value="Chromosome"/>
</dbReference>
<proteinExistence type="predicted"/>
<accession>A0A6B8M8P3</accession>
<dbReference type="KEGG" id="mpar:F7D14_17775"/>
<feature type="transmembrane region" description="Helical" evidence="1">
    <location>
        <begin position="35"/>
        <end position="55"/>
    </location>
</feature>
<sequence length="427" mass="43876">MDCSLSRCSVWTQIILFIPSKLLRAFSGDRRGNVGIIFALSLVPLLGISGIAIDYGMMGVYRGKLQAAADTGALQAGRELRLAQMGSADSVLSIARNYALSSLNGADGLLSNAAVDAALSNGKTVITVSVTATYTPLLFKSPRVQLSAKASASAVGYPICALALEPAAAKTVYAQTQAQVTAQFCAVQANSKDPHAIYTHGAAQLSAGAICSSGGVKGKFAPKPITDCPVVQDPLASRPAPSVGACAHTNQIVSGGTLTLMPGVYCGGLHVTAGASVTLSPGVYVMSGGPLKVDGGSSFTTNGAGIFLTGAGATLWFGQDTTINLTAPTSGPLAGLLFYEDRDAPAGQAHYIYSDNAPTLHGTIYLPKNQLYVETSKDVSRASAFTIVVANSLFVSKASNLILNSNYKSSDIPVPGGLNPGYVYLKN</sequence>
<evidence type="ECO:0000313" key="3">
    <source>
        <dbReference type="EMBL" id="QGM99151.1"/>
    </source>
</evidence>
<keyword evidence="4" id="KW-1185">Reference proteome</keyword>
<keyword evidence="1" id="KW-1133">Transmembrane helix</keyword>
<dbReference type="Pfam" id="PF13400">
    <property type="entry name" value="Tad"/>
    <property type="match status" value="1"/>
</dbReference>
<evidence type="ECO:0000259" key="2">
    <source>
        <dbReference type="Pfam" id="PF13400"/>
    </source>
</evidence>
<evidence type="ECO:0000256" key="1">
    <source>
        <dbReference type="SAM" id="Phobius"/>
    </source>
</evidence>
<gene>
    <name evidence="3" type="ORF">F7D14_17775</name>
</gene>
<organism evidence="3 4">
    <name type="scientific">Methylocystis parvus</name>
    <dbReference type="NCBI Taxonomy" id="134"/>
    <lineage>
        <taxon>Bacteria</taxon>
        <taxon>Pseudomonadati</taxon>
        <taxon>Pseudomonadota</taxon>
        <taxon>Alphaproteobacteria</taxon>
        <taxon>Hyphomicrobiales</taxon>
        <taxon>Methylocystaceae</taxon>
        <taxon>Methylocystis</taxon>
    </lineage>
</organism>
<feature type="domain" description="Putative Flp pilus-assembly TadG-like N-terminal" evidence="2">
    <location>
        <begin position="32"/>
        <end position="77"/>
    </location>
</feature>
<keyword evidence="1" id="KW-0472">Membrane</keyword>
<dbReference type="InterPro" id="IPR028087">
    <property type="entry name" value="Tad_N"/>
</dbReference>